<dbReference type="InterPro" id="IPR049326">
    <property type="entry name" value="Rhodopsin_dom_fungi"/>
</dbReference>
<sequence length="222" mass="24361">MVTDVILAVGAYWKIWELKMAKAARIKVIGLFGTRVLVSLVAIGQIVTVGKSLHSVDQIWASLDLAIWDKVVIHFSVISATIPRTNSFWISLQTGKTGTYVTQEEYELSDSRGGSTGMFTERSGSARPKSNIQSNLRSQDNSPLPLVPQAESKVSTRVYATNSESTYDDFRNQAVMGADEDEDSSQSSLKQRGHYGVWRDVGFSVQGEDADTRSRSSTGVAF</sequence>
<feature type="compositionally biased region" description="Polar residues" evidence="1">
    <location>
        <begin position="128"/>
        <end position="142"/>
    </location>
</feature>
<feature type="region of interest" description="Disordered" evidence="1">
    <location>
        <begin position="203"/>
        <end position="222"/>
    </location>
</feature>
<dbReference type="PANTHER" id="PTHR39614">
    <property type="entry name" value="INTEGRAL MEMBRANE PROTEIN"/>
    <property type="match status" value="1"/>
</dbReference>
<evidence type="ECO:0000313" key="3">
    <source>
        <dbReference type="EMBL" id="KAJ9669674.1"/>
    </source>
</evidence>
<feature type="domain" description="Rhodopsin" evidence="2">
    <location>
        <begin position="1"/>
        <end position="87"/>
    </location>
</feature>
<proteinExistence type="predicted"/>
<dbReference type="Proteomes" id="UP001172684">
    <property type="component" value="Unassembled WGS sequence"/>
</dbReference>
<comment type="caution">
    <text evidence="3">The sequence shown here is derived from an EMBL/GenBank/DDBJ whole genome shotgun (WGS) entry which is preliminary data.</text>
</comment>
<accession>A0ABQ9P535</accession>
<protein>
    <recommendedName>
        <fullName evidence="2">Rhodopsin domain-containing protein</fullName>
    </recommendedName>
</protein>
<feature type="region of interest" description="Disordered" evidence="1">
    <location>
        <begin position="111"/>
        <end position="151"/>
    </location>
</feature>
<reference evidence="3" key="1">
    <citation type="submission" date="2022-10" db="EMBL/GenBank/DDBJ databases">
        <title>Culturing micro-colonial fungi from biological soil crusts in the Mojave desert and describing Neophaeococcomyces mojavensis, and introducing the new genera and species Taxawa tesnikishii.</title>
        <authorList>
            <person name="Kurbessoian T."/>
            <person name="Stajich J.E."/>
        </authorList>
    </citation>
    <scope>NUCLEOTIDE SEQUENCE</scope>
    <source>
        <strain evidence="3">TK_1</strain>
    </source>
</reference>
<evidence type="ECO:0000256" key="1">
    <source>
        <dbReference type="SAM" id="MobiDB-lite"/>
    </source>
</evidence>
<evidence type="ECO:0000313" key="4">
    <source>
        <dbReference type="Proteomes" id="UP001172684"/>
    </source>
</evidence>
<evidence type="ECO:0000259" key="2">
    <source>
        <dbReference type="Pfam" id="PF20684"/>
    </source>
</evidence>
<name>A0ABQ9P535_9PEZI</name>
<dbReference type="EMBL" id="JAPDRL010000001">
    <property type="protein sequence ID" value="KAJ9669674.1"/>
    <property type="molecule type" value="Genomic_DNA"/>
</dbReference>
<dbReference type="Pfam" id="PF20684">
    <property type="entry name" value="Fung_rhodopsin"/>
    <property type="match status" value="1"/>
</dbReference>
<keyword evidence="4" id="KW-1185">Reference proteome</keyword>
<gene>
    <name evidence="3" type="ORF">H2201_000058</name>
</gene>
<dbReference type="PANTHER" id="PTHR39614:SF2">
    <property type="entry name" value="INTEGRAL MEMBRANE PROTEIN"/>
    <property type="match status" value="1"/>
</dbReference>
<organism evidence="3 4">
    <name type="scientific">Coniosporium apollinis</name>
    <dbReference type="NCBI Taxonomy" id="61459"/>
    <lineage>
        <taxon>Eukaryota</taxon>
        <taxon>Fungi</taxon>
        <taxon>Dikarya</taxon>
        <taxon>Ascomycota</taxon>
        <taxon>Pezizomycotina</taxon>
        <taxon>Dothideomycetes</taxon>
        <taxon>Dothideomycetes incertae sedis</taxon>
        <taxon>Coniosporium</taxon>
    </lineage>
</organism>